<keyword evidence="2" id="KW-0732">Signal</keyword>
<reference evidence="3 4" key="1">
    <citation type="submission" date="2021-08" db="EMBL/GenBank/DDBJ databases">
        <authorList>
            <person name="Peeters C."/>
        </authorList>
    </citation>
    <scope>NUCLEOTIDE SEQUENCE [LARGE SCALE GENOMIC DNA]</scope>
    <source>
        <strain evidence="3 4">LMG 21510</strain>
    </source>
</reference>
<gene>
    <name evidence="3" type="ORF">LMG21510_02640</name>
</gene>
<comment type="caution">
    <text evidence="3">The sequence shown here is derived from an EMBL/GenBank/DDBJ whole genome shotgun (WGS) entry which is preliminary data.</text>
</comment>
<evidence type="ECO:0000256" key="2">
    <source>
        <dbReference type="SAM" id="SignalP"/>
    </source>
</evidence>
<sequence length="91" mass="9726">MTVTTTRLVLSAAIAGAALLSLNSVFAADARTHAGDNYGYVYRTVDAYTDGARKVDAFTDGARQADPFTDGARERDAFSEGARTAGRDFRE</sequence>
<accession>A0ABM8X3X2</accession>
<evidence type="ECO:0000256" key="1">
    <source>
        <dbReference type="SAM" id="MobiDB-lite"/>
    </source>
</evidence>
<feature type="signal peptide" evidence="2">
    <location>
        <begin position="1"/>
        <end position="27"/>
    </location>
</feature>
<dbReference type="EMBL" id="CAJZAH010000002">
    <property type="protein sequence ID" value="CAG9174590.1"/>
    <property type="molecule type" value="Genomic_DNA"/>
</dbReference>
<dbReference type="Proteomes" id="UP000721236">
    <property type="component" value="Unassembled WGS sequence"/>
</dbReference>
<keyword evidence="4" id="KW-1185">Reference proteome</keyword>
<organism evidence="3 4">
    <name type="scientific">Cupriavidus respiraculi</name>
    <dbReference type="NCBI Taxonomy" id="195930"/>
    <lineage>
        <taxon>Bacteria</taxon>
        <taxon>Pseudomonadati</taxon>
        <taxon>Pseudomonadota</taxon>
        <taxon>Betaproteobacteria</taxon>
        <taxon>Burkholderiales</taxon>
        <taxon>Burkholderiaceae</taxon>
        <taxon>Cupriavidus</taxon>
    </lineage>
</organism>
<evidence type="ECO:0000313" key="3">
    <source>
        <dbReference type="EMBL" id="CAG9174590.1"/>
    </source>
</evidence>
<proteinExistence type="predicted"/>
<protein>
    <submittedName>
        <fullName evidence="3">Uncharacterized protein</fullName>
    </submittedName>
</protein>
<name>A0ABM8X3X2_9BURK</name>
<feature type="chain" id="PRO_5047354997" evidence="2">
    <location>
        <begin position="28"/>
        <end position="91"/>
    </location>
</feature>
<feature type="region of interest" description="Disordered" evidence="1">
    <location>
        <begin position="65"/>
        <end position="91"/>
    </location>
</feature>
<evidence type="ECO:0000313" key="4">
    <source>
        <dbReference type="Proteomes" id="UP000721236"/>
    </source>
</evidence>